<reference evidence="3 4" key="1">
    <citation type="submission" date="2016-07" db="EMBL/GenBank/DDBJ databases">
        <title>Pervasive Adenine N6-methylation of Active Genes in Fungi.</title>
        <authorList>
            <consortium name="DOE Joint Genome Institute"/>
            <person name="Mondo S.J."/>
            <person name="Dannebaum R.O."/>
            <person name="Kuo R.C."/>
            <person name="Labutti K."/>
            <person name="Haridas S."/>
            <person name="Kuo A."/>
            <person name="Salamov A."/>
            <person name="Ahrendt S.R."/>
            <person name="Lipzen A."/>
            <person name="Sullivan W."/>
            <person name="Andreopoulos W.B."/>
            <person name="Clum A."/>
            <person name="Lindquist E."/>
            <person name="Daum C."/>
            <person name="Ramamoorthy G.K."/>
            <person name="Gryganskyi A."/>
            <person name="Culley D."/>
            <person name="Magnuson J.K."/>
            <person name="James T.Y."/>
            <person name="O'Malley M.A."/>
            <person name="Stajich J.E."/>
            <person name="Spatafora J.W."/>
            <person name="Visel A."/>
            <person name="Grigoriev I.V."/>
        </authorList>
    </citation>
    <scope>NUCLEOTIDE SEQUENCE [LARGE SCALE GENOMIC DNA]</scope>
    <source>
        <strain evidence="3 4">CBS 129021</strain>
    </source>
</reference>
<dbReference type="EMBL" id="MCFJ01000003">
    <property type="protein sequence ID" value="ORY68956.1"/>
    <property type="molecule type" value="Genomic_DNA"/>
</dbReference>
<accession>A0A1Y2ECI4</accession>
<sequence length="320" mass="34505">MPTVNLPVQHARGNVTLSSSQLQLIFNVAVASVMLFSAFALHLVIRSRKHAFYAPKLAGLSVPGAIREHHRYLRVPEKSRGVSNDTTLAMPAKPETETHQLGTDSDTVQINTGGTRRGSQDGLDKFRRDVVGTTGNDATVPRSLKSQPPPPPPLTPPALSTAVFMFEERRSSSSVSVIGDLDTNFFQQPNPDYTSPMSSTSTALPPSHGSPTAPRRRSYTKMLPLGPPQPISTSELDSHAPPFAPSSFPPSSPILPLAPHTAFNQREIDVHGEIISVMDDAGAGWKRHTRVYSGGVCLACQASGGEGGFYGDRVRPEERR</sequence>
<evidence type="ECO:0000313" key="4">
    <source>
        <dbReference type="Proteomes" id="UP000193689"/>
    </source>
</evidence>
<keyword evidence="2" id="KW-0472">Membrane</keyword>
<feature type="compositionally biased region" description="Pro residues" evidence="1">
    <location>
        <begin position="147"/>
        <end position="156"/>
    </location>
</feature>
<evidence type="ECO:0000313" key="3">
    <source>
        <dbReference type="EMBL" id="ORY68956.1"/>
    </source>
</evidence>
<feature type="compositionally biased region" description="Polar residues" evidence="1">
    <location>
        <begin position="186"/>
        <end position="204"/>
    </location>
</feature>
<dbReference type="GeneID" id="63774307"/>
<name>A0A1Y2ECI4_9PEZI</name>
<feature type="region of interest" description="Disordered" evidence="1">
    <location>
        <begin position="186"/>
        <end position="230"/>
    </location>
</feature>
<feature type="region of interest" description="Disordered" evidence="1">
    <location>
        <begin position="95"/>
        <end position="158"/>
    </location>
</feature>
<feature type="compositionally biased region" description="Basic and acidic residues" evidence="1">
    <location>
        <begin position="118"/>
        <end position="130"/>
    </location>
</feature>
<organism evidence="3 4">
    <name type="scientific">Pseudomassariella vexata</name>
    <dbReference type="NCBI Taxonomy" id="1141098"/>
    <lineage>
        <taxon>Eukaryota</taxon>
        <taxon>Fungi</taxon>
        <taxon>Dikarya</taxon>
        <taxon>Ascomycota</taxon>
        <taxon>Pezizomycotina</taxon>
        <taxon>Sordariomycetes</taxon>
        <taxon>Xylariomycetidae</taxon>
        <taxon>Amphisphaeriales</taxon>
        <taxon>Pseudomassariaceae</taxon>
        <taxon>Pseudomassariella</taxon>
    </lineage>
</organism>
<keyword evidence="2" id="KW-1133">Transmembrane helix</keyword>
<evidence type="ECO:0000256" key="1">
    <source>
        <dbReference type="SAM" id="MobiDB-lite"/>
    </source>
</evidence>
<protein>
    <submittedName>
        <fullName evidence="3">Uncharacterized protein</fullName>
    </submittedName>
</protein>
<dbReference type="AlphaFoldDB" id="A0A1Y2ECI4"/>
<feature type="transmembrane region" description="Helical" evidence="2">
    <location>
        <begin position="24"/>
        <end position="45"/>
    </location>
</feature>
<feature type="compositionally biased region" description="Polar residues" evidence="1">
    <location>
        <begin position="99"/>
        <end position="114"/>
    </location>
</feature>
<dbReference type="Proteomes" id="UP000193689">
    <property type="component" value="Unassembled WGS sequence"/>
</dbReference>
<comment type="caution">
    <text evidence="3">The sequence shown here is derived from an EMBL/GenBank/DDBJ whole genome shotgun (WGS) entry which is preliminary data.</text>
</comment>
<dbReference type="OrthoDB" id="5235700at2759"/>
<dbReference type="InParanoid" id="A0A1Y2ECI4"/>
<proteinExistence type="predicted"/>
<dbReference type="RefSeq" id="XP_040719243.1">
    <property type="nucleotide sequence ID" value="XM_040858095.1"/>
</dbReference>
<keyword evidence="2" id="KW-0812">Transmembrane</keyword>
<keyword evidence="4" id="KW-1185">Reference proteome</keyword>
<gene>
    <name evidence="3" type="ORF">BCR38DRAFT_406833</name>
</gene>
<evidence type="ECO:0000256" key="2">
    <source>
        <dbReference type="SAM" id="Phobius"/>
    </source>
</evidence>